<dbReference type="EMBL" id="JACWUN010000001">
    <property type="protein sequence ID" value="MBD1399250.1"/>
    <property type="molecule type" value="Genomic_DNA"/>
</dbReference>
<reference evidence="2" key="1">
    <citation type="submission" date="2020-09" db="EMBL/GenBank/DDBJ databases">
        <title>Pelobacter alkaliphilus sp. nov., a novel anaerobic arsenate-reducing bacterium from terrestrial mud volcano.</title>
        <authorList>
            <person name="Khomyakova M.A."/>
            <person name="Merkel A.Y."/>
            <person name="Slobodkin A.I."/>
        </authorList>
    </citation>
    <scope>NUCLEOTIDE SEQUENCE</scope>
    <source>
        <strain evidence="2">M08fum</strain>
    </source>
</reference>
<keyword evidence="1" id="KW-0472">Membrane</keyword>
<evidence type="ECO:0000313" key="3">
    <source>
        <dbReference type="Proteomes" id="UP000632828"/>
    </source>
</evidence>
<comment type="caution">
    <text evidence="2">The sequence shown here is derived from an EMBL/GenBank/DDBJ whole genome shotgun (WGS) entry which is preliminary data.</text>
</comment>
<evidence type="ECO:0000313" key="2">
    <source>
        <dbReference type="EMBL" id="MBD1399250.1"/>
    </source>
</evidence>
<feature type="transmembrane region" description="Helical" evidence="1">
    <location>
        <begin position="97"/>
        <end position="117"/>
    </location>
</feature>
<dbReference type="Proteomes" id="UP000632828">
    <property type="component" value="Unassembled WGS sequence"/>
</dbReference>
<evidence type="ECO:0000256" key="1">
    <source>
        <dbReference type="SAM" id="Phobius"/>
    </source>
</evidence>
<name>A0A8J6QP86_9BACT</name>
<gene>
    <name evidence="2" type="ORF">ICT70_01035</name>
</gene>
<organism evidence="2 3">
    <name type="scientific">Pelovirga terrestris</name>
    <dbReference type="NCBI Taxonomy" id="2771352"/>
    <lineage>
        <taxon>Bacteria</taxon>
        <taxon>Pseudomonadati</taxon>
        <taxon>Thermodesulfobacteriota</taxon>
        <taxon>Desulfuromonadia</taxon>
        <taxon>Geobacterales</taxon>
        <taxon>Geobacteraceae</taxon>
        <taxon>Pelovirga</taxon>
    </lineage>
</organism>
<accession>A0A8J6QP86</accession>
<dbReference type="AlphaFoldDB" id="A0A8J6QP86"/>
<keyword evidence="1" id="KW-1133">Transmembrane helix</keyword>
<proteinExistence type="predicted"/>
<keyword evidence="3" id="KW-1185">Reference proteome</keyword>
<keyword evidence="1" id="KW-0812">Transmembrane</keyword>
<feature type="transmembrane region" description="Helical" evidence="1">
    <location>
        <begin position="123"/>
        <end position="143"/>
    </location>
</feature>
<protein>
    <submittedName>
        <fullName evidence="2">Uncharacterized protein</fullName>
    </submittedName>
</protein>
<feature type="transmembrane region" description="Helical" evidence="1">
    <location>
        <begin position="41"/>
        <end position="61"/>
    </location>
</feature>
<sequence length="215" mass="24304">MQPLTHYWFPPMYPFDLTLDPPTGKELDSVMSELKQHRRKLMFRSCLSDGIHILLLLLLYFGHFLSGPAILVLIALSLVIAIILATSTRESLLFSDLIAIAVTIITTAAASTLLLAISMNQPWGASMIAGLLAATIVTSGTILGRELKKIMFAIEQLTSIPDDDPVVEEVNFFCQRYPDLRHYREQASRNLRPRLTYGELFAMRDWHQQQMNGER</sequence>
<dbReference type="RefSeq" id="WP_191153522.1">
    <property type="nucleotide sequence ID" value="NZ_JACWUN010000001.1"/>
</dbReference>